<dbReference type="AlphaFoldDB" id="A0A0D0MWL1"/>
<dbReference type="InterPro" id="IPR000330">
    <property type="entry name" value="SNF2_N"/>
</dbReference>
<dbReference type="SMART" id="SM00487">
    <property type="entry name" value="DEXDc"/>
    <property type="match status" value="1"/>
</dbReference>
<dbReference type="SUPFAM" id="SSF52540">
    <property type="entry name" value="P-loop containing nucleoside triphosphate hydrolases"/>
    <property type="match status" value="2"/>
</dbReference>
<evidence type="ECO:0000259" key="4">
    <source>
        <dbReference type="PROSITE" id="PS50966"/>
    </source>
</evidence>
<dbReference type="Pfam" id="PF00176">
    <property type="entry name" value="SNF2-rel_dom"/>
    <property type="match status" value="1"/>
</dbReference>
<evidence type="ECO:0000313" key="8">
    <source>
        <dbReference type="Proteomes" id="UP000032101"/>
    </source>
</evidence>
<dbReference type="OrthoDB" id="9760715at2"/>
<protein>
    <submittedName>
        <fullName evidence="7">Helicase</fullName>
    </submittedName>
</protein>
<comment type="caution">
    <text evidence="7">The sequence shown here is derived from an EMBL/GenBank/DDBJ whole genome shotgun (WGS) entry which is preliminary data.</text>
</comment>
<dbReference type="InterPro" id="IPR038718">
    <property type="entry name" value="SNF2-like_sf"/>
</dbReference>
<keyword evidence="2 7" id="KW-0347">Helicase</keyword>
<evidence type="ECO:0000259" key="5">
    <source>
        <dbReference type="PROSITE" id="PS51192"/>
    </source>
</evidence>
<dbReference type="CDD" id="cd18793">
    <property type="entry name" value="SF2_C_SNF"/>
    <property type="match status" value="1"/>
</dbReference>
<dbReference type="GO" id="GO:0016787">
    <property type="term" value="F:hydrolase activity"/>
    <property type="evidence" value="ECO:0007669"/>
    <property type="project" value="UniProtKB-KW"/>
</dbReference>
<dbReference type="PANTHER" id="PTHR10799">
    <property type="entry name" value="SNF2/RAD54 HELICASE FAMILY"/>
    <property type="match status" value="1"/>
</dbReference>
<dbReference type="InterPro" id="IPR014001">
    <property type="entry name" value="Helicase_ATP-bd"/>
</dbReference>
<dbReference type="GO" id="GO:0008270">
    <property type="term" value="F:zinc ion binding"/>
    <property type="evidence" value="ECO:0007669"/>
    <property type="project" value="UniProtKB-KW"/>
</dbReference>
<name>A0A0D0MWL1_PSEFL</name>
<dbReference type="InterPro" id="IPR027417">
    <property type="entry name" value="P-loop_NTPase"/>
</dbReference>
<feature type="domain" description="Helicase ATP-binding" evidence="5">
    <location>
        <begin position="438"/>
        <end position="598"/>
    </location>
</feature>
<dbReference type="Pfam" id="PF04434">
    <property type="entry name" value="SWIM"/>
    <property type="match status" value="1"/>
</dbReference>
<dbReference type="InterPro" id="IPR049730">
    <property type="entry name" value="SNF2/RAD54-like_C"/>
</dbReference>
<dbReference type="Pfam" id="PF00271">
    <property type="entry name" value="Helicase_C"/>
    <property type="match status" value="1"/>
</dbReference>
<dbReference type="GO" id="GO:0005524">
    <property type="term" value="F:ATP binding"/>
    <property type="evidence" value="ECO:0007669"/>
    <property type="project" value="InterPro"/>
</dbReference>
<gene>
    <name evidence="7" type="ORF">RL74_07925</name>
</gene>
<dbReference type="PROSITE" id="PS51194">
    <property type="entry name" value="HELICASE_CTER"/>
    <property type="match status" value="1"/>
</dbReference>
<evidence type="ECO:0000259" key="6">
    <source>
        <dbReference type="PROSITE" id="PS51194"/>
    </source>
</evidence>
<proteinExistence type="predicted"/>
<keyword evidence="3" id="KW-0479">Metal-binding</keyword>
<keyword evidence="3" id="KW-0863">Zinc-finger</keyword>
<reference evidence="7 8" key="1">
    <citation type="submission" date="2015-01" db="EMBL/GenBank/DDBJ databases">
        <title>Draft Genome Sequence of the Biocontrol and Plant Growth-Promoting Rhizobacteria (PGPR) Pseudomonas fluorescens UM270.</title>
        <authorList>
            <person name="Hernandez-Salmeron J.E."/>
            <person name="Santoyo G."/>
            <person name="Moreno-Hagelsieb G."/>
            <person name="Hernandez-Leon R."/>
        </authorList>
    </citation>
    <scope>NUCLEOTIDE SEQUENCE [LARGE SCALE GENOMIC DNA]</scope>
    <source>
        <strain evidence="7 8">UM270</strain>
    </source>
</reference>
<keyword evidence="2 7" id="KW-0067">ATP-binding</keyword>
<evidence type="ECO:0000256" key="3">
    <source>
        <dbReference type="PROSITE-ProRule" id="PRU00325"/>
    </source>
</evidence>
<keyword evidence="2 7" id="KW-0547">Nucleotide-binding</keyword>
<dbReference type="PROSITE" id="PS51192">
    <property type="entry name" value="HELICASE_ATP_BIND_1"/>
    <property type="match status" value="1"/>
</dbReference>
<evidence type="ECO:0000256" key="2">
    <source>
        <dbReference type="ARBA" id="ARBA00022806"/>
    </source>
</evidence>
<keyword evidence="3" id="KW-0862">Zinc</keyword>
<dbReference type="InterPro" id="IPR001650">
    <property type="entry name" value="Helicase_C-like"/>
</dbReference>
<sequence length="897" mass="101775">MPSPLSKPLAPSWVNRFKEQSLERGRRYALENRVRIVEAGDSTITASCEGSGSSVYRQTIRLKESAKGTLILLDAACSCPVRINCKHCAAVLLQVQETLAYPAAEKDAQLLEKLQSVLDNRSPKAPPQVLVDNVQPLPRLWLASIEFSAFEPRNGKMQRYIQHRAALSFSYLGEYVSGQRNSDVLLRQETQTLRIKRHTDVEQSYREQLRILGFKVATRQSKALPESAGELYEMVNDSAWLTFTLNDLPKLREQGWELQIDEEFGFDLTAVDDWYATVEETPERDWFDLELGIIVNGERLSLLPILLNLMRSHIELFNPERLARRRDDELILVNLPTRPNAEFGPQQVALPYGRLKPVLATLGEFYLQEPGTTKLRLNSADALRLNPLQDMPLSWEGGEYIRGLAQRLRDIKDYTAAAPEGLNATLRPYQLEGLSWMQSLRQLEVGGILADDMGLGKTLQTLAHILSEKNAGRLDRPCMVVMPTSLIPNWLDEAAHFTPQLKVLALYGAGRKKHFERLADYDLVLTTYALLPKDVERLAAQPLHVLILDEAQYIKNPTSKAAQAARELNARQRLCLSGTPLENHLGELWSLFHFLLPGWLGDVKSFNRDYRTPIEKRGSDVRLQHLNGRIKPFLLRRTKEQVATELPPKTEIIHWVELSDAQRDVYETMRLAMDKKVRDEITRKGVARSQIIILEALLKLRQVCCDLRLINDAALPTRGSTSGKLDSLMGMLEELFEEGRRVLLFSQFTSMLALIEDELKKRGVDYAILTGQTRDRRTPVKEFQSGKRQIFLISLKAGGVGLNLTEADTVIHYDPWWNPATENQATDRAYRIGQEKPVFVYKLIARGTVEEKIQLLQKEKSDLAAGVLDGRVAGDWKLQSDDIEALFAPLPDKLEKR</sequence>
<accession>A0A0D0MWL1</accession>
<dbReference type="Proteomes" id="UP000032101">
    <property type="component" value="Unassembled WGS sequence"/>
</dbReference>
<dbReference type="Gene3D" id="3.40.50.300">
    <property type="entry name" value="P-loop containing nucleotide triphosphate hydrolases"/>
    <property type="match status" value="1"/>
</dbReference>
<dbReference type="EMBL" id="JXNZ01000051">
    <property type="protein sequence ID" value="KIQ59945.1"/>
    <property type="molecule type" value="Genomic_DNA"/>
</dbReference>
<feature type="domain" description="Helicase C-terminal" evidence="6">
    <location>
        <begin position="724"/>
        <end position="884"/>
    </location>
</feature>
<dbReference type="PROSITE" id="PS50966">
    <property type="entry name" value="ZF_SWIM"/>
    <property type="match status" value="1"/>
</dbReference>
<dbReference type="SMART" id="SM00490">
    <property type="entry name" value="HELICc"/>
    <property type="match status" value="1"/>
</dbReference>
<keyword evidence="1" id="KW-0378">Hydrolase</keyword>
<dbReference type="RefSeq" id="WP_042729266.1">
    <property type="nucleotide sequence ID" value="NZ_JXNZ01000051.1"/>
</dbReference>
<evidence type="ECO:0000256" key="1">
    <source>
        <dbReference type="ARBA" id="ARBA00022801"/>
    </source>
</evidence>
<feature type="domain" description="SWIM-type" evidence="4">
    <location>
        <begin position="56"/>
        <end position="96"/>
    </location>
</feature>
<dbReference type="GO" id="GO:0004386">
    <property type="term" value="F:helicase activity"/>
    <property type="evidence" value="ECO:0007669"/>
    <property type="project" value="UniProtKB-KW"/>
</dbReference>
<dbReference type="InterPro" id="IPR007527">
    <property type="entry name" value="Znf_SWIM"/>
</dbReference>
<dbReference type="FunFam" id="3.40.50.10810:FF:000091">
    <property type="entry name" value="DNA helicase, SNF2/RAD54 family"/>
    <property type="match status" value="1"/>
</dbReference>
<evidence type="ECO:0000313" key="7">
    <source>
        <dbReference type="EMBL" id="KIQ59945.1"/>
    </source>
</evidence>
<dbReference type="Gene3D" id="3.40.50.10810">
    <property type="entry name" value="Tandem AAA-ATPase domain"/>
    <property type="match status" value="1"/>
</dbReference>
<dbReference type="CDD" id="cd18012">
    <property type="entry name" value="DEXQc_arch_SWI2_SNF2"/>
    <property type="match status" value="1"/>
</dbReference>
<organism evidence="7 8">
    <name type="scientific">Pseudomonas fluorescens</name>
    <dbReference type="NCBI Taxonomy" id="294"/>
    <lineage>
        <taxon>Bacteria</taxon>
        <taxon>Pseudomonadati</taxon>
        <taxon>Pseudomonadota</taxon>
        <taxon>Gammaproteobacteria</taxon>
        <taxon>Pseudomonadales</taxon>
        <taxon>Pseudomonadaceae</taxon>
        <taxon>Pseudomonas</taxon>
    </lineage>
</organism>
<dbReference type="PATRIC" id="fig|294.124.peg.1630"/>